<proteinExistence type="inferred from homology"/>
<dbReference type="PANTHER" id="PTHR31147">
    <property type="entry name" value="ACYL TRANSFERASE 4"/>
    <property type="match status" value="1"/>
</dbReference>
<reference evidence="3" key="2">
    <citation type="submission" date="2018-05" db="EMBL/GenBank/DDBJ databases">
        <title>OmerRS3 (Oryza meridionalis Reference Sequence Version 3).</title>
        <authorList>
            <person name="Zhang J."/>
            <person name="Kudrna D."/>
            <person name="Lee S."/>
            <person name="Talag J."/>
            <person name="Welchert J."/>
            <person name="Wing R.A."/>
        </authorList>
    </citation>
    <scope>NUCLEOTIDE SEQUENCE [LARGE SCALE GENOMIC DNA]</scope>
    <source>
        <strain evidence="3">cv. OR44</strain>
    </source>
</reference>
<sequence length="451" mass="47756">MATTLAFTVKRSAPELVAPSRATPRELRPLSDIDDQDGLRFYRSGLHFFRGRSGGGAGAGADPAAVVRRGLADALVHYYPVAGRIREVGAPARKLVVDCTGDGVVFVEADADVSLSDFGDVLCPPFPCYQELLCEPDGNCAAVVGRPLLFIQVTRLRCGGFVLGLQICHNIADAAGTVQLLRAIGEMSRGMPAPTVPPVWARELLMARSPPVVTHMHPEYDETAAGGNHDVLGHHEPLVQRAFFFGPKEMSALRELAAPAAGAGGATAGKRISRFDMLAAFLWQRRAAALEYDDDDEVRVMFVVNARGRSPPLPAGFYGNAFAFAVAACTAGRLRDSPLADVVGMVAGAKARAASEGNLQSVADLMAQCGRPRFGRAARTYLVSDVTRAGFEGVDFGWGEGAYGGPAAATLATFHLTVKDASGEDVIAVPMCLPPAAMERLELDVQVSLNH</sequence>
<dbReference type="Gramene" id="OMERI07G15000.1">
    <property type="protein sequence ID" value="OMERI07G15000.1"/>
    <property type="gene ID" value="OMERI07G15000"/>
</dbReference>
<evidence type="ECO:0000313" key="3">
    <source>
        <dbReference type="EnsemblPlants" id="OMERI07G15000.1"/>
    </source>
</evidence>
<dbReference type="STRING" id="40149.A0A0E0ECX1"/>
<dbReference type="eggNOG" id="ENOG502QUSI">
    <property type="taxonomic scope" value="Eukaryota"/>
</dbReference>
<reference evidence="3" key="1">
    <citation type="submission" date="2015-04" db="UniProtKB">
        <authorList>
            <consortium name="EnsemblPlants"/>
        </authorList>
    </citation>
    <scope>IDENTIFICATION</scope>
</reference>
<dbReference type="InterPro" id="IPR023213">
    <property type="entry name" value="CAT-like_dom_sf"/>
</dbReference>
<dbReference type="HOGENOM" id="CLU_014546_2_2_1"/>
<keyword evidence="2" id="KW-0808">Transferase</keyword>
<dbReference type="InterPro" id="IPR050898">
    <property type="entry name" value="Plant_acyltransferase"/>
</dbReference>
<dbReference type="Pfam" id="PF02458">
    <property type="entry name" value="Transferase"/>
    <property type="match status" value="1"/>
</dbReference>
<name>A0A0E0ECX1_9ORYZ</name>
<dbReference type="AlphaFoldDB" id="A0A0E0ECX1"/>
<accession>A0A0E0ECX1</accession>
<comment type="similarity">
    <text evidence="1">Belongs to the plant acyltransferase family.</text>
</comment>
<evidence type="ECO:0000256" key="1">
    <source>
        <dbReference type="ARBA" id="ARBA00009861"/>
    </source>
</evidence>
<keyword evidence="4" id="KW-1185">Reference proteome</keyword>
<dbReference type="Proteomes" id="UP000008021">
    <property type="component" value="Chromosome 7"/>
</dbReference>
<evidence type="ECO:0000256" key="2">
    <source>
        <dbReference type="ARBA" id="ARBA00022679"/>
    </source>
</evidence>
<dbReference type="PANTHER" id="PTHR31147:SF66">
    <property type="entry name" value="OS05G0315700 PROTEIN"/>
    <property type="match status" value="1"/>
</dbReference>
<dbReference type="Gene3D" id="3.30.559.10">
    <property type="entry name" value="Chloramphenicol acetyltransferase-like domain"/>
    <property type="match status" value="2"/>
</dbReference>
<evidence type="ECO:0000313" key="4">
    <source>
        <dbReference type="Proteomes" id="UP000008021"/>
    </source>
</evidence>
<dbReference type="GO" id="GO:0050734">
    <property type="term" value="F:hydroxycinnamoyltransferase activity"/>
    <property type="evidence" value="ECO:0007669"/>
    <property type="project" value="UniProtKB-ARBA"/>
</dbReference>
<protein>
    <submittedName>
        <fullName evidence="3">Uncharacterized protein</fullName>
    </submittedName>
</protein>
<organism evidence="3">
    <name type="scientific">Oryza meridionalis</name>
    <dbReference type="NCBI Taxonomy" id="40149"/>
    <lineage>
        <taxon>Eukaryota</taxon>
        <taxon>Viridiplantae</taxon>
        <taxon>Streptophyta</taxon>
        <taxon>Embryophyta</taxon>
        <taxon>Tracheophyta</taxon>
        <taxon>Spermatophyta</taxon>
        <taxon>Magnoliopsida</taxon>
        <taxon>Liliopsida</taxon>
        <taxon>Poales</taxon>
        <taxon>Poaceae</taxon>
        <taxon>BOP clade</taxon>
        <taxon>Oryzoideae</taxon>
        <taxon>Oryzeae</taxon>
        <taxon>Oryzinae</taxon>
        <taxon>Oryza</taxon>
    </lineage>
</organism>
<dbReference type="EnsemblPlants" id="OMERI07G15000.1">
    <property type="protein sequence ID" value="OMERI07G15000.1"/>
    <property type="gene ID" value="OMERI07G15000"/>
</dbReference>